<dbReference type="AlphaFoldDB" id="A0AAD5VZF5"/>
<evidence type="ECO:0000259" key="2">
    <source>
        <dbReference type="SMART" id="SM00739"/>
    </source>
</evidence>
<sequence>MSGHSLVALRREVSDELERFLLQIVGPAPVDDAEECPHGCPPFAFCMDIDKDELKNAGRWYQYCPHCDEFFWATPAINFERLAAEDNEFKLLRAQWITLRPVRHSRRTLATPPSSPRSPSKRSRPFKVYSAPTVSSPRRTRASRPRRSQSDSMTDPTEQIPATLSGMVHLIFWKEYSLEMTPEVNDSQLTGEGRTSKTHKTTESQKDHAPTSKKRKVEGLNVFLDLEADDDDDEEEEEDEENEQEQGEDAEANDGDTLEDISLLARIHLQKEMNRNDSAIARILEKYAMNRTAPLTQNYDPHVVEIARFESLTANLDQNLRDRLRAHMHISRPPAEDDWPTWEVPVPTGKEETTVYEVLIIADHGGVHRRSTPPRSAYTAPGISGRIYVEARTRSDVITLFKPIRGIRWWEVKIVTRANAMKLLNRCPATYTPRPNTWVRLKVWPFHNDLAFIHGVLRGDMLRVIVVPRLQYHQPPDFNQSRKHPTAQRFDPSKAIEISGPSSVVTTGSGLDAKHYYFDICYVFNPPYDSYTSYDSSGFQDLIVDSSEYHPIEVYPQLLEITPFMACVSIPHTVKLQNVRLAENQWLRAGDQVLIIFTPQNINTVDERHVGRTGIIDAIANSFAYVNLLDLDSGPPETVQVPLSSIRRHYRIGDYVKVHTGSLRERVGWVTSINDAKDWITIYDSKRPESYIEVFASLIEFAKIDCQLGQNPHREYIDMSKFELSVYENLPVTILEGPLKGRSGTVKMISPRLKAQVKL</sequence>
<dbReference type="InterPro" id="IPR005824">
    <property type="entry name" value="KOW"/>
</dbReference>
<evidence type="ECO:0000256" key="1">
    <source>
        <dbReference type="SAM" id="MobiDB-lite"/>
    </source>
</evidence>
<feature type="domain" description="KOW" evidence="2">
    <location>
        <begin position="649"/>
        <end position="676"/>
    </location>
</feature>
<comment type="caution">
    <text evidence="3">The sequence shown here is derived from an EMBL/GenBank/DDBJ whole genome shotgun (WGS) entry which is preliminary data.</text>
</comment>
<proteinExistence type="predicted"/>
<dbReference type="InterPro" id="IPR036735">
    <property type="entry name" value="NGN_dom_sf"/>
</dbReference>
<feature type="compositionally biased region" description="Basic and acidic residues" evidence="1">
    <location>
        <begin position="200"/>
        <end position="210"/>
    </location>
</feature>
<feature type="domain" description="KOW" evidence="2">
    <location>
        <begin position="725"/>
        <end position="752"/>
    </location>
</feature>
<feature type="compositionally biased region" description="Acidic residues" evidence="1">
    <location>
        <begin position="226"/>
        <end position="256"/>
    </location>
</feature>
<feature type="region of interest" description="Disordered" evidence="1">
    <location>
        <begin position="185"/>
        <end position="256"/>
    </location>
</feature>
<keyword evidence="4" id="KW-1185">Reference proteome</keyword>
<dbReference type="Gene3D" id="3.30.70.940">
    <property type="entry name" value="NusG, N-terminal domain"/>
    <property type="match status" value="1"/>
</dbReference>
<accession>A0AAD5VZF5</accession>
<feature type="compositionally biased region" description="Polar residues" evidence="1">
    <location>
        <begin position="151"/>
        <end position="161"/>
    </location>
</feature>
<reference evidence="3" key="1">
    <citation type="submission" date="2022-07" db="EMBL/GenBank/DDBJ databases">
        <title>Genome Sequence of Leucocoprinus birnbaumii.</title>
        <authorList>
            <person name="Buettner E."/>
        </authorList>
    </citation>
    <scope>NUCLEOTIDE SEQUENCE</scope>
    <source>
        <strain evidence="3">VT141</strain>
    </source>
</reference>
<dbReference type="PANTHER" id="PTHR11125:SF7">
    <property type="entry name" value="TRANSCRIPTION ELONGATION FACTOR SPT5"/>
    <property type="match status" value="1"/>
</dbReference>
<dbReference type="GO" id="GO:0006357">
    <property type="term" value="P:regulation of transcription by RNA polymerase II"/>
    <property type="evidence" value="ECO:0007669"/>
    <property type="project" value="InterPro"/>
</dbReference>
<evidence type="ECO:0000313" key="4">
    <source>
        <dbReference type="Proteomes" id="UP001213000"/>
    </source>
</evidence>
<organism evidence="3 4">
    <name type="scientific">Leucocoprinus birnbaumii</name>
    <dbReference type="NCBI Taxonomy" id="56174"/>
    <lineage>
        <taxon>Eukaryota</taxon>
        <taxon>Fungi</taxon>
        <taxon>Dikarya</taxon>
        <taxon>Basidiomycota</taxon>
        <taxon>Agaricomycotina</taxon>
        <taxon>Agaricomycetes</taxon>
        <taxon>Agaricomycetidae</taxon>
        <taxon>Agaricales</taxon>
        <taxon>Agaricineae</taxon>
        <taxon>Agaricaceae</taxon>
        <taxon>Leucocoprinus</taxon>
    </lineage>
</organism>
<protein>
    <recommendedName>
        <fullName evidence="2">KOW domain-containing protein</fullName>
    </recommendedName>
</protein>
<feature type="region of interest" description="Disordered" evidence="1">
    <location>
        <begin position="106"/>
        <end position="161"/>
    </location>
</feature>
<evidence type="ECO:0000313" key="3">
    <source>
        <dbReference type="EMBL" id="KAJ3573915.1"/>
    </source>
</evidence>
<name>A0AAD5VZF5_9AGAR</name>
<dbReference type="GO" id="GO:0032784">
    <property type="term" value="P:regulation of DNA-templated transcription elongation"/>
    <property type="evidence" value="ECO:0007669"/>
    <property type="project" value="InterPro"/>
</dbReference>
<dbReference type="SUPFAM" id="SSF50104">
    <property type="entry name" value="Translation proteins SH3-like domain"/>
    <property type="match status" value="1"/>
</dbReference>
<dbReference type="InterPro" id="IPR008991">
    <property type="entry name" value="Translation_prot_SH3-like_sf"/>
</dbReference>
<gene>
    <name evidence="3" type="ORF">NP233_g2121</name>
</gene>
<dbReference type="GO" id="GO:0006368">
    <property type="term" value="P:transcription elongation by RNA polymerase II"/>
    <property type="evidence" value="ECO:0007669"/>
    <property type="project" value="TreeGrafter"/>
</dbReference>
<dbReference type="GO" id="GO:0032044">
    <property type="term" value="C:DSIF complex"/>
    <property type="evidence" value="ECO:0007669"/>
    <property type="project" value="TreeGrafter"/>
</dbReference>
<dbReference type="PANTHER" id="PTHR11125">
    <property type="entry name" value="SUPPRESSOR OF TY 5"/>
    <property type="match status" value="1"/>
</dbReference>
<feature type="compositionally biased region" description="Basic residues" evidence="1">
    <location>
        <begin position="138"/>
        <end position="147"/>
    </location>
</feature>
<dbReference type="EMBL" id="JANIEX010000087">
    <property type="protein sequence ID" value="KAJ3573915.1"/>
    <property type="molecule type" value="Genomic_DNA"/>
</dbReference>
<dbReference type="Proteomes" id="UP001213000">
    <property type="component" value="Unassembled WGS sequence"/>
</dbReference>
<dbReference type="SMART" id="SM00739">
    <property type="entry name" value="KOW"/>
    <property type="match status" value="2"/>
</dbReference>
<dbReference type="GO" id="GO:0003729">
    <property type="term" value="F:mRNA binding"/>
    <property type="evidence" value="ECO:0007669"/>
    <property type="project" value="TreeGrafter"/>
</dbReference>
<dbReference type="InterPro" id="IPR039659">
    <property type="entry name" value="SPT5"/>
</dbReference>